<evidence type="ECO:0000313" key="2">
    <source>
        <dbReference type="Proteomes" id="UP000196386"/>
    </source>
</evidence>
<proteinExistence type="predicted"/>
<organism evidence="1 2">
    <name type="scientific">Anaerotruncus colihominis</name>
    <dbReference type="NCBI Taxonomy" id="169435"/>
    <lineage>
        <taxon>Bacteria</taxon>
        <taxon>Bacillati</taxon>
        <taxon>Bacillota</taxon>
        <taxon>Clostridia</taxon>
        <taxon>Eubacteriales</taxon>
        <taxon>Oscillospiraceae</taxon>
        <taxon>Anaerotruncus</taxon>
    </lineage>
</organism>
<sequence>MSARQRPPVFRRQPLAHEKPLFCVSALTGRWQSRALDSGGASLTPFYVKRAAWRALHIPV</sequence>
<name>A0A1Y4MJ55_9FIRM</name>
<accession>A0A1Y4MJ55</accession>
<dbReference type="AlphaFoldDB" id="A0A1Y4MJ55"/>
<reference evidence="2" key="1">
    <citation type="submission" date="2017-04" db="EMBL/GenBank/DDBJ databases">
        <title>Function of individual gut microbiota members based on whole genome sequencing of pure cultures obtained from chicken caecum.</title>
        <authorList>
            <person name="Medvecky M."/>
            <person name="Cejkova D."/>
            <person name="Polansky O."/>
            <person name="Karasova D."/>
            <person name="Kubasova T."/>
            <person name="Cizek A."/>
            <person name="Rychlik I."/>
        </authorList>
    </citation>
    <scope>NUCLEOTIDE SEQUENCE [LARGE SCALE GENOMIC DNA]</scope>
    <source>
        <strain evidence="2">An175</strain>
    </source>
</reference>
<gene>
    <name evidence="1" type="ORF">B5F11_11725</name>
</gene>
<protein>
    <submittedName>
        <fullName evidence="1">Uncharacterized protein</fullName>
    </submittedName>
</protein>
<dbReference type="Proteomes" id="UP000196386">
    <property type="component" value="Unassembled WGS sequence"/>
</dbReference>
<evidence type="ECO:0000313" key="1">
    <source>
        <dbReference type="EMBL" id="OUP68784.1"/>
    </source>
</evidence>
<dbReference type="EMBL" id="NFKP01000014">
    <property type="protein sequence ID" value="OUP68784.1"/>
    <property type="molecule type" value="Genomic_DNA"/>
</dbReference>
<comment type="caution">
    <text evidence="1">The sequence shown here is derived from an EMBL/GenBank/DDBJ whole genome shotgun (WGS) entry which is preliminary data.</text>
</comment>